<dbReference type="EMBL" id="AAHCDH010000032">
    <property type="protein sequence ID" value="EBU4654746.1"/>
    <property type="molecule type" value="Genomic_DNA"/>
</dbReference>
<dbReference type="InterPro" id="IPR008900">
    <property type="entry name" value="Zot_N"/>
</dbReference>
<accession>A0A5V5HM34</accession>
<name>A0A5V5HM34_SALER</name>
<proteinExistence type="predicted"/>
<organism evidence="3">
    <name type="scientific">Salmonella enterica</name>
    <name type="common">Salmonella choleraesuis</name>
    <dbReference type="NCBI Taxonomy" id="28901"/>
    <lineage>
        <taxon>Bacteria</taxon>
        <taxon>Pseudomonadati</taxon>
        <taxon>Pseudomonadota</taxon>
        <taxon>Gammaproteobacteria</taxon>
        <taxon>Enterobacterales</taxon>
        <taxon>Enterobacteriaceae</taxon>
        <taxon>Salmonella</taxon>
    </lineage>
</organism>
<evidence type="ECO:0000313" key="3">
    <source>
        <dbReference type="EMBL" id="EBU4654746.1"/>
    </source>
</evidence>
<dbReference type="Pfam" id="PF05707">
    <property type="entry name" value="Zot"/>
    <property type="match status" value="1"/>
</dbReference>
<keyword evidence="1" id="KW-1133">Transmembrane helix</keyword>
<dbReference type="Gene3D" id="3.40.50.300">
    <property type="entry name" value="P-loop containing nucleotide triphosphate hydrolases"/>
    <property type="match status" value="1"/>
</dbReference>
<keyword evidence="1" id="KW-0472">Membrane</keyword>
<keyword evidence="1" id="KW-0812">Transmembrane</keyword>
<gene>
    <name evidence="3" type="ORF">CWV14_24340</name>
</gene>
<protein>
    <recommendedName>
        <fullName evidence="2">Zona occludens toxin N-terminal domain-containing protein</fullName>
    </recommendedName>
</protein>
<dbReference type="InterPro" id="IPR027417">
    <property type="entry name" value="P-loop_NTPase"/>
</dbReference>
<feature type="transmembrane region" description="Helical" evidence="1">
    <location>
        <begin position="225"/>
        <end position="244"/>
    </location>
</feature>
<feature type="non-terminal residue" evidence="3">
    <location>
        <position position="320"/>
    </location>
</feature>
<dbReference type="AlphaFoldDB" id="A0A5V5HM34"/>
<evidence type="ECO:0000256" key="1">
    <source>
        <dbReference type="SAM" id="Phobius"/>
    </source>
</evidence>
<reference evidence="3" key="1">
    <citation type="submission" date="2018-07" db="EMBL/GenBank/DDBJ databases">
        <authorList>
            <consortium name="PulseNet: The National Subtyping Network for Foodborne Disease Surveillance"/>
            <person name="Tarr C.L."/>
            <person name="Trees E."/>
            <person name="Katz L.S."/>
            <person name="Carleton-Romer H.A."/>
            <person name="Stroika S."/>
            <person name="Kucerova Z."/>
            <person name="Roache K.F."/>
            <person name="Sabol A.L."/>
            <person name="Besser J."/>
            <person name="Gerner-Smidt P."/>
        </authorList>
    </citation>
    <scope>NUCLEOTIDE SEQUENCE</scope>
    <source>
        <strain evidence="3">PNUSAS029331</strain>
    </source>
</reference>
<evidence type="ECO:0000259" key="2">
    <source>
        <dbReference type="Pfam" id="PF05707"/>
    </source>
</evidence>
<feature type="domain" description="Zona occludens toxin N-terminal" evidence="2">
    <location>
        <begin position="6"/>
        <end position="203"/>
    </location>
</feature>
<sequence>MSIHAYVGIPGSGKSYEVVGSVILPAFIQGRKIITNISGINLQAFIDYCEADKKIDSSKLGTIEIVSDSDVLKDNFFPNNGIDDPICKPGSLICLDEIHKFWEKDSKLSDKAKEFFAEHRHFADPETKSTCDVVLITQSVKSIALFIRHRIESVFSMHKLIAVGKNNRFRVDIYSSSDLKPVNKITSYQKKYDSKIYALYKSHFVNGAVENVVDNRTNIFAKKSLWVKMILCLLFIFGAIYQVYSFLHPKSDKPEIVNNENQVNSEPPKATEINPVIKEPTYKLSSYWRITGELNNSKGKFIIIASKDGVIRLLDRDLFF</sequence>
<comment type="caution">
    <text evidence="3">The sequence shown here is derived from an EMBL/GenBank/DDBJ whole genome shotgun (WGS) entry which is preliminary data.</text>
</comment>